<dbReference type="RefSeq" id="WP_378553864.1">
    <property type="nucleotide sequence ID" value="NZ_JBHSBA010000015.1"/>
</dbReference>
<gene>
    <name evidence="1" type="ORF">ACFOW8_24735</name>
</gene>
<evidence type="ECO:0000313" key="1">
    <source>
        <dbReference type="EMBL" id="MFC4128135.1"/>
    </source>
</evidence>
<accession>A0ABV8LD09</accession>
<name>A0ABV8LD09_9NOCA</name>
<protein>
    <submittedName>
        <fullName evidence="1">Uncharacterized protein</fullName>
    </submittedName>
</protein>
<dbReference type="Proteomes" id="UP001595767">
    <property type="component" value="Unassembled WGS sequence"/>
</dbReference>
<proteinExistence type="predicted"/>
<organism evidence="1 2">
    <name type="scientific">Nocardia rhizosphaerae</name>
    <dbReference type="NCBI Taxonomy" id="1691571"/>
    <lineage>
        <taxon>Bacteria</taxon>
        <taxon>Bacillati</taxon>
        <taxon>Actinomycetota</taxon>
        <taxon>Actinomycetes</taxon>
        <taxon>Mycobacteriales</taxon>
        <taxon>Nocardiaceae</taxon>
        <taxon>Nocardia</taxon>
    </lineage>
</organism>
<reference evidence="2" key="1">
    <citation type="journal article" date="2019" name="Int. J. Syst. Evol. Microbiol.">
        <title>The Global Catalogue of Microorganisms (GCM) 10K type strain sequencing project: providing services to taxonomists for standard genome sequencing and annotation.</title>
        <authorList>
            <consortium name="The Broad Institute Genomics Platform"/>
            <consortium name="The Broad Institute Genome Sequencing Center for Infectious Disease"/>
            <person name="Wu L."/>
            <person name="Ma J."/>
        </authorList>
    </citation>
    <scope>NUCLEOTIDE SEQUENCE [LARGE SCALE GENOMIC DNA]</scope>
    <source>
        <strain evidence="2">CGMCC 4.7204</strain>
    </source>
</reference>
<keyword evidence="2" id="KW-1185">Reference proteome</keyword>
<comment type="caution">
    <text evidence="1">The sequence shown here is derived from an EMBL/GenBank/DDBJ whole genome shotgun (WGS) entry which is preliminary data.</text>
</comment>
<sequence length="43" mass="4776">MEPTHDVLHRPLFSRRAPLDRRTAAGRISAATIVVTVKIALTH</sequence>
<evidence type="ECO:0000313" key="2">
    <source>
        <dbReference type="Proteomes" id="UP001595767"/>
    </source>
</evidence>
<dbReference type="EMBL" id="JBHSBA010000015">
    <property type="protein sequence ID" value="MFC4128135.1"/>
    <property type="molecule type" value="Genomic_DNA"/>
</dbReference>